<evidence type="ECO:0000313" key="2">
    <source>
        <dbReference type="EMBL" id="KOB76837.1"/>
    </source>
</evidence>
<dbReference type="AlphaFoldDB" id="A0A0L7LN15"/>
<gene>
    <name evidence="2" type="ORF">OBRU01_03806</name>
</gene>
<comment type="caution">
    <text evidence="2">The sequence shown here is derived from an EMBL/GenBank/DDBJ whole genome shotgun (WGS) entry which is preliminary data.</text>
</comment>
<feature type="non-terminal residue" evidence="2">
    <location>
        <position position="1"/>
    </location>
</feature>
<accession>A0A0L7LN15</accession>
<feature type="compositionally biased region" description="Pro residues" evidence="1">
    <location>
        <begin position="1"/>
        <end position="19"/>
    </location>
</feature>
<keyword evidence="3" id="KW-1185">Reference proteome</keyword>
<dbReference type="Proteomes" id="UP000037510">
    <property type="component" value="Unassembled WGS sequence"/>
</dbReference>
<reference evidence="2 3" key="1">
    <citation type="journal article" date="2015" name="Genome Biol. Evol.">
        <title>The genome of winter moth (Operophtera brumata) provides a genomic perspective on sexual dimorphism and phenology.</title>
        <authorList>
            <person name="Derks M.F."/>
            <person name="Smit S."/>
            <person name="Salis L."/>
            <person name="Schijlen E."/>
            <person name="Bossers A."/>
            <person name="Mateman C."/>
            <person name="Pijl A.S."/>
            <person name="de Ridder D."/>
            <person name="Groenen M.A."/>
            <person name="Visser M.E."/>
            <person name="Megens H.J."/>
        </authorList>
    </citation>
    <scope>NUCLEOTIDE SEQUENCE [LARGE SCALE GENOMIC DNA]</scope>
    <source>
        <strain evidence="2">WM2013NL</strain>
        <tissue evidence="2">Head and thorax</tissue>
    </source>
</reference>
<evidence type="ECO:0000313" key="3">
    <source>
        <dbReference type="Proteomes" id="UP000037510"/>
    </source>
</evidence>
<organism evidence="2 3">
    <name type="scientific">Operophtera brumata</name>
    <name type="common">Winter moth</name>
    <name type="synonym">Phalaena brumata</name>
    <dbReference type="NCBI Taxonomy" id="104452"/>
    <lineage>
        <taxon>Eukaryota</taxon>
        <taxon>Metazoa</taxon>
        <taxon>Ecdysozoa</taxon>
        <taxon>Arthropoda</taxon>
        <taxon>Hexapoda</taxon>
        <taxon>Insecta</taxon>
        <taxon>Pterygota</taxon>
        <taxon>Neoptera</taxon>
        <taxon>Endopterygota</taxon>
        <taxon>Lepidoptera</taxon>
        <taxon>Glossata</taxon>
        <taxon>Ditrysia</taxon>
        <taxon>Geometroidea</taxon>
        <taxon>Geometridae</taxon>
        <taxon>Larentiinae</taxon>
        <taxon>Operophtera</taxon>
    </lineage>
</organism>
<feature type="region of interest" description="Disordered" evidence="1">
    <location>
        <begin position="1"/>
        <end position="29"/>
    </location>
</feature>
<proteinExistence type="predicted"/>
<dbReference type="EMBL" id="JTDY01000512">
    <property type="protein sequence ID" value="KOB76837.1"/>
    <property type="molecule type" value="Genomic_DNA"/>
</dbReference>
<sequence>AQPKPQPAIPSEPPRPQTPPENAAWKAEQEKINQAKANQDLKNMLVKEVNDFQNELYNFMLKTRETQARIQRDIESINSNFNFNSLDTEQLKKECSIDELRSAIKLAYYVQTQLDQAQKALDYKWTTKCDSKRCSNYISFMFHQSIYFRDPLSKLTKNILNMSIEPQNPKLTKGLLTAQKLEALKDVLANHKTIKIKPVNVELRQHFVTMKENYEKIVREKMAQAQTMAATDVITEPVQPQAPNYGTPTNGPKVDRHHNVARLRYGRGDEDEWGRVMFSDELNELI</sequence>
<protein>
    <submittedName>
        <fullName evidence="2">Laminin gamma-1</fullName>
    </submittedName>
</protein>
<evidence type="ECO:0000256" key="1">
    <source>
        <dbReference type="SAM" id="MobiDB-lite"/>
    </source>
</evidence>
<name>A0A0L7LN15_OPEBR</name>